<accession>A0A7J6WNV3</accession>
<proteinExistence type="predicted"/>
<protein>
    <submittedName>
        <fullName evidence="1">Uncharacterized protein</fullName>
    </submittedName>
</protein>
<evidence type="ECO:0000313" key="2">
    <source>
        <dbReference type="Proteomes" id="UP000554482"/>
    </source>
</evidence>
<dbReference type="EMBL" id="JABWDY010012495">
    <property type="protein sequence ID" value="KAF5199064.1"/>
    <property type="molecule type" value="Genomic_DNA"/>
</dbReference>
<gene>
    <name evidence="1" type="ORF">FRX31_011349</name>
</gene>
<dbReference type="AlphaFoldDB" id="A0A7J6WNV3"/>
<comment type="caution">
    <text evidence="1">The sequence shown here is derived from an EMBL/GenBank/DDBJ whole genome shotgun (WGS) entry which is preliminary data.</text>
</comment>
<feature type="non-terminal residue" evidence="1">
    <location>
        <position position="1"/>
    </location>
</feature>
<keyword evidence="2" id="KW-1185">Reference proteome</keyword>
<organism evidence="1 2">
    <name type="scientific">Thalictrum thalictroides</name>
    <name type="common">Rue-anemone</name>
    <name type="synonym">Anemone thalictroides</name>
    <dbReference type="NCBI Taxonomy" id="46969"/>
    <lineage>
        <taxon>Eukaryota</taxon>
        <taxon>Viridiplantae</taxon>
        <taxon>Streptophyta</taxon>
        <taxon>Embryophyta</taxon>
        <taxon>Tracheophyta</taxon>
        <taxon>Spermatophyta</taxon>
        <taxon>Magnoliopsida</taxon>
        <taxon>Ranunculales</taxon>
        <taxon>Ranunculaceae</taxon>
        <taxon>Thalictroideae</taxon>
        <taxon>Thalictrum</taxon>
    </lineage>
</organism>
<sequence>VSLIDPSPSSKVTKSQISGCSDVSTRKLMSHVPLGAWSSWTTALFSAIEIRAYFKSSRETPPPSWSL</sequence>
<name>A0A7J6WNV3_THATH</name>
<reference evidence="1 2" key="1">
    <citation type="submission" date="2020-06" db="EMBL/GenBank/DDBJ databases">
        <title>Transcriptomic and genomic resources for Thalictrum thalictroides and T. hernandezii: Facilitating candidate gene discovery in an emerging model plant lineage.</title>
        <authorList>
            <person name="Arias T."/>
            <person name="Riano-Pachon D.M."/>
            <person name="Di Stilio V.S."/>
        </authorList>
    </citation>
    <scope>NUCLEOTIDE SEQUENCE [LARGE SCALE GENOMIC DNA]</scope>
    <source>
        <strain evidence="2">cv. WT478/WT964</strain>
        <tissue evidence="1">Leaves</tissue>
    </source>
</reference>
<dbReference type="Proteomes" id="UP000554482">
    <property type="component" value="Unassembled WGS sequence"/>
</dbReference>
<evidence type="ECO:0000313" key="1">
    <source>
        <dbReference type="EMBL" id="KAF5199064.1"/>
    </source>
</evidence>